<dbReference type="SUPFAM" id="SSF46785">
    <property type="entry name" value="Winged helix' DNA-binding domain"/>
    <property type="match status" value="1"/>
</dbReference>
<dbReference type="GO" id="GO:0003677">
    <property type="term" value="F:DNA binding"/>
    <property type="evidence" value="ECO:0007669"/>
    <property type="project" value="UniProtKB-KW"/>
</dbReference>
<dbReference type="AlphaFoldDB" id="A0A645AKH8"/>
<evidence type="ECO:0000256" key="1">
    <source>
        <dbReference type="ARBA" id="ARBA00023015"/>
    </source>
</evidence>
<dbReference type="Gene3D" id="3.40.50.2300">
    <property type="match status" value="1"/>
</dbReference>
<dbReference type="InterPro" id="IPR036388">
    <property type="entry name" value="WH-like_DNA-bd_sf"/>
</dbReference>
<name>A0A645AKH8_9ZZZZ</name>
<feature type="domain" description="HTH gntR-type" evidence="4">
    <location>
        <begin position="9"/>
        <end position="65"/>
    </location>
</feature>
<dbReference type="EMBL" id="VSSQ01013380">
    <property type="protein sequence ID" value="MPM51363.1"/>
    <property type="molecule type" value="Genomic_DNA"/>
</dbReference>
<evidence type="ECO:0000259" key="4">
    <source>
        <dbReference type="SMART" id="SM00345"/>
    </source>
</evidence>
<accession>A0A645AKH8</accession>
<evidence type="ECO:0000256" key="2">
    <source>
        <dbReference type="ARBA" id="ARBA00023125"/>
    </source>
</evidence>
<dbReference type="SUPFAM" id="SSF53822">
    <property type="entry name" value="Periplasmic binding protein-like I"/>
    <property type="match status" value="1"/>
</dbReference>
<dbReference type="SMART" id="SM00345">
    <property type="entry name" value="HTH_GNTR"/>
    <property type="match status" value="1"/>
</dbReference>
<keyword evidence="2" id="KW-0238">DNA-binding</keyword>
<dbReference type="GO" id="GO:0003700">
    <property type="term" value="F:DNA-binding transcription factor activity"/>
    <property type="evidence" value="ECO:0007669"/>
    <property type="project" value="InterPro"/>
</dbReference>
<dbReference type="InterPro" id="IPR036390">
    <property type="entry name" value="WH_DNA-bd_sf"/>
</dbReference>
<keyword evidence="3" id="KW-0804">Transcription</keyword>
<protein>
    <recommendedName>
        <fullName evidence="4">HTH gntR-type domain-containing protein</fullName>
    </recommendedName>
</protein>
<gene>
    <name evidence="5" type="ORF">SDC9_98111</name>
</gene>
<evidence type="ECO:0000256" key="3">
    <source>
        <dbReference type="ARBA" id="ARBA00023163"/>
    </source>
</evidence>
<evidence type="ECO:0000313" key="5">
    <source>
        <dbReference type="EMBL" id="MPM51363.1"/>
    </source>
</evidence>
<reference evidence="5" key="1">
    <citation type="submission" date="2019-08" db="EMBL/GenBank/DDBJ databases">
        <authorList>
            <person name="Kucharzyk K."/>
            <person name="Murdoch R.W."/>
            <person name="Higgins S."/>
            <person name="Loffler F."/>
        </authorList>
    </citation>
    <scope>NUCLEOTIDE SEQUENCE</scope>
</reference>
<dbReference type="InterPro" id="IPR000524">
    <property type="entry name" value="Tscrpt_reg_HTH_GntR"/>
</dbReference>
<dbReference type="Gene3D" id="1.10.10.10">
    <property type="entry name" value="Winged helix-like DNA-binding domain superfamily/Winged helix DNA-binding domain"/>
    <property type="match status" value="1"/>
</dbReference>
<organism evidence="5">
    <name type="scientific">bioreactor metagenome</name>
    <dbReference type="NCBI Taxonomy" id="1076179"/>
    <lineage>
        <taxon>unclassified sequences</taxon>
        <taxon>metagenomes</taxon>
        <taxon>ecological metagenomes</taxon>
    </lineage>
</organism>
<dbReference type="InterPro" id="IPR028082">
    <property type="entry name" value="Peripla_BP_I"/>
</dbReference>
<sequence length="335" mass="38321">MPEVKHLAIGNRLENAIRAGKYSDKLPPVRQLSADFGVALQTMTKALKPLVEKGLLDPGPGGTRIVSSMPRRAGIGVVTVFMLGEQPLTDPARDPLLTTLRSEAERDGVTLVLMWVDGDEIFTKPDFWKAGQTDGYIFLYSSFYSVLTRHLNVNGIPFVVANWLPEGANVHWIDFDWRRQLFDLVKQLLDHDYHHIAYLPLIRWQMGAPFHEDLWRDICDYYGIHNYSPGLDCFGPDPLAVMERWRVNEPVFPEVIIPNNTLLLPLMKRLDETNVPTKIVGHHDMIDAHPRMLFWRNNDYTTLGREVWKVFRQLCDGTAGVPHPHLITDTRPVAW</sequence>
<dbReference type="Pfam" id="PF00392">
    <property type="entry name" value="GntR"/>
    <property type="match status" value="1"/>
</dbReference>
<proteinExistence type="predicted"/>
<comment type="caution">
    <text evidence="5">The sequence shown here is derived from an EMBL/GenBank/DDBJ whole genome shotgun (WGS) entry which is preliminary data.</text>
</comment>
<keyword evidence="1" id="KW-0805">Transcription regulation</keyword>